<comment type="caution">
    <text evidence="1">The sequence shown here is derived from an EMBL/GenBank/DDBJ whole genome shotgun (WGS) entry which is preliminary data.</text>
</comment>
<dbReference type="Proteomes" id="UP000230233">
    <property type="component" value="Chromosome IV"/>
</dbReference>
<dbReference type="AlphaFoldDB" id="A0A2G5TYD2"/>
<dbReference type="EMBL" id="PDUG01000004">
    <property type="protein sequence ID" value="PIC32319.1"/>
    <property type="molecule type" value="Genomic_DNA"/>
</dbReference>
<keyword evidence="2" id="KW-1185">Reference proteome</keyword>
<evidence type="ECO:0000313" key="1">
    <source>
        <dbReference type="EMBL" id="PIC32319.1"/>
    </source>
</evidence>
<dbReference type="OrthoDB" id="10060702at2759"/>
<gene>
    <name evidence="1" type="primary">Cni-Y45F10D.10</name>
    <name evidence="1" type="synonym">Cnig_chr_IV.g12693</name>
    <name evidence="1" type="ORF">B9Z55_012693</name>
</gene>
<proteinExistence type="predicted"/>
<dbReference type="STRING" id="1611254.A0A2G5TYD2"/>
<evidence type="ECO:0000313" key="2">
    <source>
        <dbReference type="Proteomes" id="UP000230233"/>
    </source>
</evidence>
<name>A0A2G5TYD2_9PELO</name>
<protein>
    <submittedName>
        <fullName evidence="1">Uncharacterized protein</fullName>
    </submittedName>
</protein>
<dbReference type="Gene3D" id="6.20.360.10">
    <property type="match status" value="1"/>
</dbReference>
<reference evidence="2" key="1">
    <citation type="submission" date="2017-10" db="EMBL/GenBank/DDBJ databases">
        <title>Rapid genome shrinkage in a self-fertile nematode reveals novel sperm competition proteins.</title>
        <authorList>
            <person name="Yin D."/>
            <person name="Schwarz E.M."/>
            <person name="Thomas C.G."/>
            <person name="Felde R.L."/>
            <person name="Korf I.F."/>
            <person name="Cutter A.D."/>
            <person name="Schartner C.M."/>
            <person name="Ralston E.J."/>
            <person name="Meyer B.J."/>
            <person name="Haag E.S."/>
        </authorList>
    </citation>
    <scope>NUCLEOTIDE SEQUENCE [LARGE SCALE GENOMIC DNA]</scope>
    <source>
        <strain evidence="2">JU1422</strain>
    </source>
</reference>
<dbReference type="Pfam" id="PF10480">
    <property type="entry name" value="ICAP-1_inte_bdg"/>
    <property type="match status" value="1"/>
</dbReference>
<organism evidence="1 2">
    <name type="scientific">Caenorhabditis nigoni</name>
    <dbReference type="NCBI Taxonomy" id="1611254"/>
    <lineage>
        <taxon>Eukaryota</taxon>
        <taxon>Metazoa</taxon>
        <taxon>Ecdysozoa</taxon>
        <taxon>Nematoda</taxon>
        <taxon>Chromadorea</taxon>
        <taxon>Rhabditida</taxon>
        <taxon>Rhabditina</taxon>
        <taxon>Rhabditomorpha</taxon>
        <taxon>Rhabditoidea</taxon>
        <taxon>Rhabditidae</taxon>
        <taxon>Peloderinae</taxon>
        <taxon>Caenorhabditis</taxon>
    </lineage>
</organism>
<accession>A0A2G5TYD2</accession>
<sequence>MTDPKISAFYVAVQEVNSLIQNGGTSSSRSLEEKIVEHLENAQLLGKLPKMGGAQEEVFMEVTKHGLRISAARSRLVKLRIPLIELVLLTTFVDGFGKTHAVFVEKSTTTRYQLHLLQLADDMAANVLCSLVKNAFVEAEEASALIEVIEPPSPSIA</sequence>
<dbReference type="InterPro" id="IPR019517">
    <property type="entry name" value="Integrin-bd_ICAP-1"/>
</dbReference>